<evidence type="ECO:0000256" key="1">
    <source>
        <dbReference type="SAM" id="SignalP"/>
    </source>
</evidence>
<name>A0ABV8D3V9_9BURK</name>
<dbReference type="Gene3D" id="2.60.40.10">
    <property type="entry name" value="Immunoglobulins"/>
    <property type="match status" value="2"/>
</dbReference>
<keyword evidence="1" id="KW-0732">Signal</keyword>
<evidence type="ECO:0000313" key="2">
    <source>
        <dbReference type="EMBL" id="MFC3933214.1"/>
    </source>
</evidence>
<gene>
    <name evidence="2" type="ORF">ACFOW3_01100</name>
</gene>
<protein>
    <submittedName>
        <fullName evidence="2">Ig domain-containing protein</fullName>
    </submittedName>
</protein>
<comment type="caution">
    <text evidence="2">The sequence shown here is derived from an EMBL/GenBank/DDBJ whole genome shotgun (WGS) entry which is preliminary data.</text>
</comment>
<dbReference type="PROSITE" id="PS51257">
    <property type="entry name" value="PROKAR_LIPOPROTEIN"/>
    <property type="match status" value="1"/>
</dbReference>
<dbReference type="InterPro" id="IPR013783">
    <property type="entry name" value="Ig-like_fold"/>
</dbReference>
<proteinExistence type="predicted"/>
<keyword evidence="3" id="KW-1185">Reference proteome</keyword>
<feature type="chain" id="PRO_5046438178" evidence="1">
    <location>
        <begin position="18"/>
        <end position="508"/>
    </location>
</feature>
<dbReference type="RefSeq" id="WP_156358763.1">
    <property type="nucleotide sequence ID" value="NZ_JAMXAX010000001.1"/>
</dbReference>
<sequence>MLKYIKFVPIALVTALAACGGGGGNPGQTDENYAITLRAEKTTLPVNVGNYPVGIGVYAPFTTVLYVNATKGGAPIPSGENVFGCNTEYGLSSRPLYYLDGDEEHQDDEGNPLAFRNIALDANSGGNSFYFHAGNQAGVATITCSVSDPRSGRVEKASVNISVGAGAATGKPASLRVIAATPEYVAQKFLGSKSNPNGLINQVGIQAFVLDDSNQPTPDASGAKVQVRIMAGTDAANGARLVSGNQSGSILQLPSTGGVALFSLLSGEETGPIFVEFTSDRFDNNVANGIQDPISIIDVFPVVAAVTDPLTLADADLGTVTKGVPFTSLLAASGGLPPLTWSATGLPAGLSINSSTGMISGTVSSTAEERDYRATVTVVDRNKIVDTAVLKLKVVGGLPEDFAIGDCNSDTVCSLGSAPVGANFTYSFVASVSDVTWSFTSLPSWLTSGTTSTAGVLNGVPKVANCGQQRFLVTATKGAAKVTRTFSITVVSASTIPPGGDPLEYTCP</sequence>
<dbReference type="InterPro" id="IPR015919">
    <property type="entry name" value="Cadherin-like_sf"/>
</dbReference>
<dbReference type="SUPFAM" id="SSF49313">
    <property type="entry name" value="Cadherin-like"/>
    <property type="match status" value="2"/>
</dbReference>
<accession>A0ABV8D3V9</accession>
<reference evidence="3" key="1">
    <citation type="journal article" date="2019" name="Int. J. Syst. Evol. Microbiol.">
        <title>The Global Catalogue of Microorganisms (GCM) 10K type strain sequencing project: providing services to taxonomists for standard genome sequencing and annotation.</title>
        <authorList>
            <consortium name="The Broad Institute Genomics Platform"/>
            <consortium name="The Broad Institute Genome Sequencing Center for Infectious Disease"/>
            <person name="Wu L."/>
            <person name="Ma J."/>
        </authorList>
    </citation>
    <scope>NUCLEOTIDE SEQUENCE [LARGE SCALE GENOMIC DNA]</scope>
    <source>
        <strain evidence="3">CCUG 2113</strain>
    </source>
</reference>
<dbReference type="EMBL" id="JBHSAJ010000002">
    <property type="protein sequence ID" value="MFC3933214.1"/>
    <property type="molecule type" value="Genomic_DNA"/>
</dbReference>
<feature type="signal peptide" evidence="1">
    <location>
        <begin position="1"/>
        <end position="17"/>
    </location>
</feature>
<evidence type="ECO:0000313" key="3">
    <source>
        <dbReference type="Proteomes" id="UP001595693"/>
    </source>
</evidence>
<dbReference type="Proteomes" id="UP001595693">
    <property type="component" value="Unassembled WGS sequence"/>
</dbReference>
<organism evidence="2 3">
    <name type="scientific">Acidovorax facilis</name>
    <dbReference type="NCBI Taxonomy" id="12917"/>
    <lineage>
        <taxon>Bacteria</taxon>
        <taxon>Pseudomonadati</taxon>
        <taxon>Pseudomonadota</taxon>
        <taxon>Betaproteobacteria</taxon>
        <taxon>Burkholderiales</taxon>
        <taxon>Comamonadaceae</taxon>
        <taxon>Acidovorax</taxon>
    </lineage>
</organism>
<dbReference type="Pfam" id="PF05345">
    <property type="entry name" value="He_PIG"/>
    <property type="match status" value="2"/>
</dbReference>